<evidence type="ECO:0000313" key="2">
    <source>
        <dbReference type="Proteomes" id="UP001215280"/>
    </source>
</evidence>
<comment type="caution">
    <text evidence="1">The sequence shown here is derived from an EMBL/GenBank/DDBJ whole genome shotgun (WGS) entry which is preliminary data.</text>
</comment>
<reference evidence="1" key="1">
    <citation type="submission" date="2023-03" db="EMBL/GenBank/DDBJ databases">
        <title>Massive genome expansion in bonnet fungi (Mycena s.s.) driven by repeated elements and novel gene families across ecological guilds.</title>
        <authorList>
            <consortium name="Lawrence Berkeley National Laboratory"/>
            <person name="Harder C.B."/>
            <person name="Miyauchi S."/>
            <person name="Viragh M."/>
            <person name="Kuo A."/>
            <person name="Thoen E."/>
            <person name="Andreopoulos B."/>
            <person name="Lu D."/>
            <person name="Skrede I."/>
            <person name="Drula E."/>
            <person name="Henrissat B."/>
            <person name="Morin E."/>
            <person name="Kohler A."/>
            <person name="Barry K."/>
            <person name="LaButti K."/>
            <person name="Morin E."/>
            <person name="Salamov A."/>
            <person name="Lipzen A."/>
            <person name="Mereny Z."/>
            <person name="Hegedus B."/>
            <person name="Baldrian P."/>
            <person name="Stursova M."/>
            <person name="Weitz H."/>
            <person name="Taylor A."/>
            <person name="Grigoriev I.V."/>
            <person name="Nagy L.G."/>
            <person name="Martin F."/>
            <person name="Kauserud H."/>
        </authorList>
    </citation>
    <scope>NUCLEOTIDE SEQUENCE</scope>
    <source>
        <strain evidence="1">CBHHK188m</strain>
    </source>
</reference>
<accession>A0AAD7I5G0</accession>
<dbReference type="EMBL" id="JARJLG010000154">
    <property type="protein sequence ID" value="KAJ7735532.1"/>
    <property type="molecule type" value="Genomic_DNA"/>
</dbReference>
<evidence type="ECO:0000313" key="1">
    <source>
        <dbReference type="EMBL" id="KAJ7735532.1"/>
    </source>
</evidence>
<protein>
    <submittedName>
        <fullName evidence="1">Uncharacterized protein</fullName>
    </submittedName>
</protein>
<dbReference type="Proteomes" id="UP001215280">
    <property type="component" value="Unassembled WGS sequence"/>
</dbReference>
<keyword evidence="2" id="KW-1185">Reference proteome</keyword>
<organism evidence="1 2">
    <name type="scientific">Mycena maculata</name>
    <dbReference type="NCBI Taxonomy" id="230809"/>
    <lineage>
        <taxon>Eukaryota</taxon>
        <taxon>Fungi</taxon>
        <taxon>Dikarya</taxon>
        <taxon>Basidiomycota</taxon>
        <taxon>Agaricomycotina</taxon>
        <taxon>Agaricomycetes</taxon>
        <taxon>Agaricomycetidae</taxon>
        <taxon>Agaricales</taxon>
        <taxon>Marasmiineae</taxon>
        <taxon>Mycenaceae</taxon>
        <taxon>Mycena</taxon>
    </lineage>
</organism>
<feature type="non-terminal residue" evidence="1">
    <location>
        <position position="55"/>
    </location>
</feature>
<sequence>TLDSHSMTILITAFGIAMDDSGTTLGLTNFHARIILDLSWMNNTNTFVCFVLCIQ</sequence>
<name>A0AAD7I5G0_9AGAR</name>
<proteinExistence type="predicted"/>
<feature type="non-terminal residue" evidence="1">
    <location>
        <position position="1"/>
    </location>
</feature>
<dbReference type="AlphaFoldDB" id="A0AAD7I5G0"/>
<gene>
    <name evidence="1" type="ORF">DFH07DRAFT_705791</name>
</gene>